<dbReference type="GO" id="GO:0009653">
    <property type="term" value="P:anatomical structure morphogenesis"/>
    <property type="evidence" value="ECO:0007669"/>
    <property type="project" value="UniProtKB-ARBA"/>
</dbReference>
<dbReference type="Pfam" id="PF00028">
    <property type="entry name" value="Cadherin"/>
    <property type="match status" value="5"/>
</dbReference>
<keyword evidence="6" id="KW-0677">Repeat</keyword>
<evidence type="ECO:0000256" key="13">
    <source>
        <dbReference type="SAM" id="Phobius"/>
    </source>
</evidence>
<reference evidence="16" key="4">
    <citation type="submission" date="2025-08" db="UniProtKB">
        <authorList>
            <consortium name="Ensembl"/>
        </authorList>
    </citation>
    <scope>IDENTIFICATION</scope>
</reference>
<evidence type="ECO:0000313" key="17">
    <source>
        <dbReference type="Proteomes" id="UP000314983"/>
    </source>
</evidence>
<feature type="domain" description="Cadherin" evidence="15">
    <location>
        <begin position="458"/>
        <end position="567"/>
    </location>
</feature>
<dbReference type="AlphaFoldDB" id="A0A4W4FWC5"/>
<evidence type="ECO:0000256" key="7">
    <source>
        <dbReference type="ARBA" id="ARBA00022837"/>
    </source>
</evidence>
<dbReference type="Gene3D" id="2.60.40.60">
    <property type="entry name" value="Cadherins"/>
    <property type="match status" value="6"/>
</dbReference>
<organism evidence="16 17">
    <name type="scientific">Electrophorus electricus</name>
    <name type="common">Electric eel</name>
    <name type="synonym">Gymnotus electricus</name>
    <dbReference type="NCBI Taxonomy" id="8005"/>
    <lineage>
        <taxon>Eukaryota</taxon>
        <taxon>Metazoa</taxon>
        <taxon>Chordata</taxon>
        <taxon>Craniata</taxon>
        <taxon>Vertebrata</taxon>
        <taxon>Euteleostomi</taxon>
        <taxon>Actinopterygii</taxon>
        <taxon>Neopterygii</taxon>
        <taxon>Teleostei</taxon>
        <taxon>Ostariophysi</taxon>
        <taxon>Gymnotiformes</taxon>
        <taxon>Gymnotoidei</taxon>
        <taxon>Gymnotidae</taxon>
        <taxon>Electrophorus</taxon>
    </lineage>
</organism>
<comment type="subcellular location">
    <subcellularLocation>
        <location evidence="2">Cell membrane</location>
        <topology evidence="2">Single-pass type I membrane protein</topology>
    </subcellularLocation>
</comment>
<dbReference type="InterPro" id="IPR015919">
    <property type="entry name" value="Cadherin-like_sf"/>
</dbReference>
<dbReference type="CDD" id="cd11304">
    <property type="entry name" value="Cadherin_repeat"/>
    <property type="match status" value="6"/>
</dbReference>
<feature type="domain" description="Cadherin" evidence="15">
    <location>
        <begin position="352"/>
        <end position="457"/>
    </location>
</feature>
<feature type="transmembrane region" description="Helical" evidence="13">
    <location>
        <begin position="693"/>
        <end position="718"/>
    </location>
</feature>
<evidence type="ECO:0000256" key="6">
    <source>
        <dbReference type="ARBA" id="ARBA00022737"/>
    </source>
</evidence>
<feature type="chain" id="PRO_5044333039" description="Cadherin domain-containing protein" evidence="14">
    <location>
        <begin position="32"/>
        <end position="794"/>
    </location>
</feature>
<dbReference type="PANTHER" id="PTHR24028">
    <property type="entry name" value="CADHERIN-87A"/>
    <property type="match status" value="1"/>
</dbReference>
<dbReference type="Pfam" id="PF08266">
    <property type="entry name" value="Cadherin_2"/>
    <property type="match status" value="1"/>
</dbReference>
<dbReference type="OMA" id="CVIFANC"/>
<evidence type="ECO:0000259" key="15">
    <source>
        <dbReference type="PROSITE" id="PS50268"/>
    </source>
</evidence>
<dbReference type="FunFam" id="2.60.40.60:FF:000002">
    <property type="entry name" value="Protocadherin alpha 2"/>
    <property type="match status" value="1"/>
</dbReference>
<dbReference type="PRINTS" id="PR00205">
    <property type="entry name" value="CADHERIN"/>
</dbReference>
<dbReference type="FunFam" id="2.60.40.60:FF:000004">
    <property type="entry name" value="Protocadherin 1 gamma 2"/>
    <property type="match status" value="1"/>
</dbReference>
<dbReference type="InterPro" id="IPR032455">
    <property type="entry name" value="Cadherin_C"/>
</dbReference>
<evidence type="ECO:0000256" key="3">
    <source>
        <dbReference type="ARBA" id="ARBA00022475"/>
    </source>
</evidence>
<accession>A0A4W4FWC5</accession>
<evidence type="ECO:0000256" key="10">
    <source>
        <dbReference type="ARBA" id="ARBA00023136"/>
    </source>
</evidence>
<evidence type="ECO:0000256" key="2">
    <source>
        <dbReference type="ARBA" id="ARBA00004251"/>
    </source>
</evidence>
<evidence type="ECO:0000256" key="5">
    <source>
        <dbReference type="ARBA" id="ARBA00022729"/>
    </source>
</evidence>
<dbReference type="FunFam" id="2.60.40.60:FF:000001">
    <property type="entry name" value="Protocadherin alpha 2"/>
    <property type="match status" value="1"/>
</dbReference>
<keyword evidence="8" id="KW-0130">Cell adhesion</keyword>
<dbReference type="Ensembl" id="ENSEEET00000029702.2">
    <property type="protein sequence ID" value="ENSEEEP00000029363.2"/>
    <property type="gene ID" value="ENSEEEG00000014064.2"/>
</dbReference>
<protein>
    <recommendedName>
        <fullName evidence="15">Cadherin domain-containing protein</fullName>
    </recommendedName>
</protein>
<evidence type="ECO:0000256" key="12">
    <source>
        <dbReference type="PROSITE-ProRule" id="PRU00043"/>
    </source>
</evidence>
<keyword evidence="4 13" id="KW-0812">Transmembrane</keyword>
<reference evidence="16" key="3">
    <citation type="submission" date="2020-05" db="EMBL/GenBank/DDBJ databases">
        <title>Electrophorus electricus (electric eel) genome, fEleEle1, primary haplotype.</title>
        <authorList>
            <person name="Myers G."/>
            <person name="Meyer A."/>
            <person name="Fedrigo O."/>
            <person name="Formenti G."/>
            <person name="Rhie A."/>
            <person name="Tracey A."/>
            <person name="Sims Y."/>
            <person name="Jarvis E.D."/>
        </authorList>
    </citation>
    <scope>NUCLEOTIDE SEQUENCE [LARGE SCALE GENOMIC DNA]</scope>
</reference>
<dbReference type="InterPro" id="IPR050174">
    <property type="entry name" value="Protocadherin/Cadherin-CA"/>
</dbReference>
<feature type="domain" description="Cadherin" evidence="15">
    <location>
        <begin position="582"/>
        <end position="681"/>
    </location>
</feature>
<dbReference type="GO" id="GO:0005509">
    <property type="term" value="F:calcium ion binding"/>
    <property type="evidence" value="ECO:0007669"/>
    <property type="project" value="UniProtKB-UniRule"/>
</dbReference>
<keyword evidence="3" id="KW-1003">Cell membrane</keyword>
<dbReference type="FunFam" id="2.60.40.60:FF:000007">
    <property type="entry name" value="Protocadherin alpha 2"/>
    <property type="match status" value="1"/>
</dbReference>
<evidence type="ECO:0000256" key="11">
    <source>
        <dbReference type="ARBA" id="ARBA00023180"/>
    </source>
</evidence>
<dbReference type="GeneTree" id="ENSGT00940000165118"/>
<dbReference type="Proteomes" id="UP000314983">
    <property type="component" value="Chromosome 2"/>
</dbReference>
<evidence type="ECO:0000256" key="4">
    <source>
        <dbReference type="ARBA" id="ARBA00022692"/>
    </source>
</evidence>
<dbReference type="PROSITE" id="PS00232">
    <property type="entry name" value="CADHERIN_1"/>
    <property type="match status" value="3"/>
</dbReference>
<dbReference type="GO" id="GO:0007156">
    <property type="term" value="P:homophilic cell adhesion via plasma membrane adhesion molecules"/>
    <property type="evidence" value="ECO:0007669"/>
    <property type="project" value="InterPro"/>
</dbReference>
<reference evidence="16" key="5">
    <citation type="submission" date="2025-09" db="UniProtKB">
        <authorList>
            <consortium name="Ensembl"/>
        </authorList>
    </citation>
    <scope>IDENTIFICATION</scope>
</reference>
<dbReference type="PANTHER" id="PTHR24028:SF337">
    <property type="entry name" value="PROTOCADHERIN 2 ALPHA A 3 PRECURSOR-RELATED"/>
    <property type="match status" value="1"/>
</dbReference>
<dbReference type="SMART" id="SM00112">
    <property type="entry name" value="CA"/>
    <property type="match status" value="6"/>
</dbReference>
<evidence type="ECO:0000256" key="9">
    <source>
        <dbReference type="ARBA" id="ARBA00022989"/>
    </source>
</evidence>
<dbReference type="InterPro" id="IPR002126">
    <property type="entry name" value="Cadherin-like_dom"/>
</dbReference>
<dbReference type="InterPro" id="IPR020894">
    <property type="entry name" value="Cadherin_CS"/>
</dbReference>
<keyword evidence="11" id="KW-0325">Glycoprotein</keyword>
<dbReference type="PROSITE" id="PS50268">
    <property type="entry name" value="CADHERIN_2"/>
    <property type="match status" value="6"/>
</dbReference>
<feature type="domain" description="Cadherin" evidence="15">
    <location>
        <begin position="135"/>
        <end position="243"/>
    </location>
</feature>
<keyword evidence="17" id="KW-1185">Reference proteome</keyword>
<dbReference type="InterPro" id="IPR013164">
    <property type="entry name" value="Cadherin_N"/>
</dbReference>
<keyword evidence="5 14" id="KW-0732">Signal</keyword>
<evidence type="ECO:0000256" key="14">
    <source>
        <dbReference type="SAM" id="SignalP"/>
    </source>
</evidence>
<reference evidence="17" key="1">
    <citation type="journal article" date="2014" name="Science">
        <title>Nonhuman genetics. Genomic basis for the convergent evolution of electric organs.</title>
        <authorList>
            <person name="Gallant J.R."/>
            <person name="Traeger L.L."/>
            <person name="Volkening J.D."/>
            <person name="Moffett H."/>
            <person name="Chen P.H."/>
            <person name="Novina C.D."/>
            <person name="Phillips G.N.Jr."/>
            <person name="Anand R."/>
            <person name="Wells G.B."/>
            <person name="Pinch M."/>
            <person name="Guth R."/>
            <person name="Unguez G.A."/>
            <person name="Albert J.S."/>
            <person name="Zakon H.H."/>
            <person name="Samanta M.P."/>
            <person name="Sussman M.R."/>
        </authorList>
    </citation>
    <scope>NUCLEOTIDE SEQUENCE [LARGE SCALE GENOMIC DNA]</scope>
</reference>
<evidence type="ECO:0000256" key="8">
    <source>
        <dbReference type="ARBA" id="ARBA00022889"/>
    </source>
</evidence>
<proteinExistence type="predicted"/>
<name>A0A4W4FWC5_ELEEL</name>
<dbReference type="FunFam" id="2.60.40.60:FF:000006">
    <property type="entry name" value="Protocadherin alpha 2"/>
    <property type="match status" value="1"/>
</dbReference>
<evidence type="ECO:0000256" key="1">
    <source>
        <dbReference type="ARBA" id="ARBA00003436"/>
    </source>
</evidence>
<dbReference type="FunFam" id="2.60.40.60:FF:000129">
    <property type="entry name" value="protocadherin alpha-C2 isoform X1"/>
    <property type="match status" value="1"/>
</dbReference>
<dbReference type="GO" id="GO:0005886">
    <property type="term" value="C:plasma membrane"/>
    <property type="evidence" value="ECO:0007669"/>
    <property type="project" value="UniProtKB-SubCell"/>
</dbReference>
<feature type="domain" description="Cadherin" evidence="15">
    <location>
        <begin position="244"/>
        <end position="351"/>
    </location>
</feature>
<dbReference type="SUPFAM" id="SSF49313">
    <property type="entry name" value="Cadherin-like"/>
    <property type="match status" value="6"/>
</dbReference>
<feature type="domain" description="Cadherin" evidence="15">
    <location>
        <begin position="29"/>
        <end position="134"/>
    </location>
</feature>
<dbReference type="Pfam" id="PF16492">
    <property type="entry name" value="Cadherin_C_2"/>
    <property type="match status" value="1"/>
</dbReference>
<comment type="function">
    <text evidence="1">Potential calcium-dependent cell-adhesion protein. May be involved in the establishment and maintenance of specific neuronal connections in the brain.</text>
</comment>
<sequence>MGPGEYRRRSEYWWIALRLSLLLCFGGLVSTQMRYSVPEEVKEGTIVGNIAKDLDLDVNTLVDRRLRVVSGSDAIFEVNQNNGVLSVVKKIDREEICDASSACLVNLKIIVEDPLEIHYAEVEVTDVNDHSPTFTDKEQLFEIAESTIPGEDFRLQAARDPDFGVNTVRFYKLSQTDHFELEIRDNGGEGQIPILKLSKSLDREHHKIHNLILTAIDGGNPPRSGRINITVIVLDDNDNRPKFSQEVYSVTIQENAEIGSLVVKVSATDLDEGLNGNVTYSFVKNLDKKVYNTFDLDKNTGGIKVKGDVDFEVTDIFRTVITASDKGQPPKTSNCRVVIKVVDINDNRPEVDITSLSNVVPENSKIGTVISVISLTDKDSGVNGKVFCHISDKVPFELKPTFKENMYSLVINGRLDRELIAHYEITITATDLGLPPLSSMKIVSVQISDVNDNSPEFSQNPLELYLPENNAPGASIFSVSASDKDANENAAITYQIFRTETARNDISTFLNINSETGVIYALKSFDFETVKTFHFHVLATDCGNPSLSSNATVNVFMLDMNDNVPVILHPLSANGSDEGVEEIPRNVNAGHLVTKVRAYDADIGYNGWLLFSMQEVSDHTLFGLDRYTGQIRTLRSFTETDEAQHKLVILVKDNGNVSLSATATVIIKVVEPKEAFAASDVKSTVKEEEENNVTFYLIITLGSVSVLFVISIIVLIVMQCSKSTDYSSKYLQDTNYDGTLCHSIQYRSGDKRYMLVGPRMSIGSTIVPGSNGNTLVVPDRRRGTSGEVRFDRRT</sequence>
<keyword evidence="7 12" id="KW-0106">Calcium</keyword>
<keyword evidence="9 13" id="KW-1133">Transmembrane helix</keyword>
<keyword evidence="10 13" id="KW-0472">Membrane</keyword>
<evidence type="ECO:0000313" key="16">
    <source>
        <dbReference type="Ensembl" id="ENSEEEP00000029363.2"/>
    </source>
</evidence>
<reference evidence="17" key="2">
    <citation type="journal article" date="2017" name="Sci. Adv.">
        <title>A tail of two voltages: Proteomic comparison of the three electric organs of the electric eel.</title>
        <authorList>
            <person name="Traeger L.L."/>
            <person name="Sabat G."/>
            <person name="Barrett-Wilt G.A."/>
            <person name="Wells G.B."/>
            <person name="Sussman M.R."/>
        </authorList>
    </citation>
    <scope>NUCLEOTIDE SEQUENCE [LARGE SCALE GENOMIC DNA]</scope>
</reference>
<feature type="signal peptide" evidence="14">
    <location>
        <begin position="1"/>
        <end position="31"/>
    </location>
</feature>